<dbReference type="CDD" id="cd00158">
    <property type="entry name" value="RHOD"/>
    <property type="match status" value="1"/>
</dbReference>
<evidence type="ECO:0000256" key="4">
    <source>
        <dbReference type="SAM" id="MobiDB-lite"/>
    </source>
</evidence>
<dbReference type="Pfam" id="PF00899">
    <property type="entry name" value="ThiF"/>
    <property type="match status" value="1"/>
</dbReference>
<dbReference type="FunFam" id="3.40.50.720:FF:000033">
    <property type="entry name" value="Adenylyltransferase and sulfurtransferase MOCS3"/>
    <property type="match status" value="1"/>
</dbReference>
<dbReference type="InterPro" id="IPR035985">
    <property type="entry name" value="Ubiquitin-activating_enz"/>
</dbReference>
<feature type="compositionally biased region" description="Low complexity" evidence="4">
    <location>
        <begin position="1"/>
        <end position="29"/>
    </location>
</feature>
<keyword evidence="1 6" id="KW-0808">Transferase</keyword>
<dbReference type="Pfam" id="PF00581">
    <property type="entry name" value="Rhodanese"/>
    <property type="match status" value="1"/>
</dbReference>
<evidence type="ECO:0000256" key="3">
    <source>
        <dbReference type="ARBA" id="ARBA00022840"/>
    </source>
</evidence>
<dbReference type="Gene3D" id="3.40.50.720">
    <property type="entry name" value="NAD(P)-binding Rossmann-like Domain"/>
    <property type="match status" value="1"/>
</dbReference>
<evidence type="ECO:0000256" key="1">
    <source>
        <dbReference type="ARBA" id="ARBA00022679"/>
    </source>
</evidence>
<keyword evidence="2" id="KW-0547">Nucleotide-binding</keyword>
<feature type="region of interest" description="Disordered" evidence="4">
    <location>
        <begin position="1"/>
        <end position="30"/>
    </location>
</feature>
<dbReference type="SUPFAM" id="SSF52821">
    <property type="entry name" value="Rhodanese/Cell cycle control phosphatase"/>
    <property type="match status" value="1"/>
</dbReference>
<dbReference type="PROSITE" id="PS50206">
    <property type="entry name" value="RHODANESE_3"/>
    <property type="match status" value="1"/>
</dbReference>
<dbReference type="Gene3D" id="3.40.250.10">
    <property type="entry name" value="Rhodanese-like domain"/>
    <property type="match status" value="1"/>
</dbReference>
<dbReference type="GO" id="GO:0016779">
    <property type="term" value="F:nucleotidyltransferase activity"/>
    <property type="evidence" value="ECO:0007669"/>
    <property type="project" value="UniProtKB-KW"/>
</dbReference>
<accession>A0A8H9Y7Y4</accession>
<proteinExistence type="predicted"/>
<dbReference type="GO" id="GO:0004792">
    <property type="term" value="F:thiosulfate-cyanide sulfurtransferase activity"/>
    <property type="evidence" value="ECO:0007669"/>
    <property type="project" value="TreeGrafter"/>
</dbReference>
<feature type="compositionally biased region" description="Low complexity" evidence="4">
    <location>
        <begin position="288"/>
        <end position="310"/>
    </location>
</feature>
<dbReference type="SUPFAM" id="SSF69572">
    <property type="entry name" value="Activating enzymes of the ubiquitin-like proteins"/>
    <property type="match status" value="1"/>
</dbReference>
<gene>
    <name evidence="6" type="ORF">FHU32_001948</name>
</gene>
<dbReference type="GO" id="GO:0008641">
    <property type="term" value="F:ubiquitin-like modifier activating enzyme activity"/>
    <property type="evidence" value="ECO:0007669"/>
    <property type="project" value="InterPro"/>
</dbReference>
<dbReference type="PANTHER" id="PTHR10953">
    <property type="entry name" value="UBIQUITIN-ACTIVATING ENZYME E1"/>
    <property type="match status" value="1"/>
</dbReference>
<feature type="compositionally biased region" description="Basic and acidic residues" evidence="4">
    <location>
        <begin position="319"/>
        <end position="340"/>
    </location>
</feature>
<dbReference type="RefSeq" id="WP_183273732.1">
    <property type="nucleotide sequence ID" value="NZ_CP047187.1"/>
</dbReference>
<keyword evidence="3" id="KW-0067">ATP-binding</keyword>
<dbReference type="InterPro" id="IPR036873">
    <property type="entry name" value="Rhodanese-like_dom_sf"/>
</dbReference>
<dbReference type="InterPro" id="IPR001763">
    <property type="entry name" value="Rhodanese-like_dom"/>
</dbReference>
<organism evidence="6 7">
    <name type="scientific">Corynebacterium bovis DSM 20582 = CIP 54.80</name>
    <dbReference type="NCBI Taxonomy" id="927655"/>
    <lineage>
        <taxon>Bacteria</taxon>
        <taxon>Bacillati</taxon>
        <taxon>Actinomycetota</taxon>
        <taxon>Actinomycetes</taxon>
        <taxon>Mycobacteriales</taxon>
        <taxon>Corynebacteriaceae</taxon>
        <taxon>Corynebacterium</taxon>
    </lineage>
</organism>
<dbReference type="GO" id="GO:0005737">
    <property type="term" value="C:cytoplasm"/>
    <property type="evidence" value="ECO:0007669"/>
    <property type="project" value="TreeGrafter"/>
</dbReference>
<sequence length="464" mass="46638">MTADGTPAPGTTPDGTTAPGTTPAPGTPDVDISRFRRQVTLPGFGVAGQTALARAHVAVVGAGGLGSPALLYLAAAGVGTVTVVDDDAVELSNLHRQVVHRQDAVGEPKVASARATMHAINTDVTVRTVAARLTDDTACDILTGADVVIDGTDNFEARHAVSRACAVLGVPHVWGSVLGFDAQMSVFHAGHGPVYEDVFPAPPAPGSVPSCAEAGVLGPLVGTVGTAMALEAVKVVTGVGEPLRGVVAYLTGLTGRWEYIPVVADPAVAEALRGRGRTPPSAAPASPPTVTAAPATASAPDADADAAAAPDPDPTPTADPRDDPTTDLREDPTTDPRDDPAAGAGTDPAGVTDLIDVREPGEYEAFHIPGARNVPVSVLDAAEREGGGPAVVRAAGLAAPEDAPAPTQPDTPAPAATRSVLVYCLSGSRSARVAAMLTAAGVPGVRDYPGGITAWLDRRTGRGR</sequence>
<dbReference type="InterPro" id="IPR000594">
    <property type="entry name" value="ThiF_NAD_FAD-bd"/>
</dbReference>
<dbReference type="AlphaFoldDB" id="A0A8H9Y7Y4"/>
<evidence type="ECO:0000313" key="6">
    <source>
        <dbReference type="EMBL" id="MBB3116702.1"/>
    </source>
</evidence>
<dbReference type="InterPro" id="IPR045886">
    <property type="entry name" value="ThiF/MoeB/HesA"/>
</dbReference>
<dbReference type="SMART" id="SM00450">
    <property type="entry name" value="RHOD"/>
    <property type="match status" value="1"/>
</dbReference>
<dbReference type="GO" id="GO:0005524">
    <property type="term" value="F:ATP binding"/>
    <property type="evidence" value="ECO:0007669"/>
    <property type="project" value="UniProtKB-KW"/>
</dbReference>
<dbReference type="CDD" id="cd00757">
    <property type="entry name" value="ThiF_MoeB_HesA_family"/>
    <property type="match status" value="1"/>
</dbReference>
<keyword evidence="6" id="KW-0548">Nucleotidyltransferase</keyword>
<evidence type="ECO:0000256" key="2">
    <source>
        <dbReference type="ARBA" id="ARBA00022741"/>
    </source>
</evidence>
<protein>
    <submittedName>
        <fullName evidence="6">Adenylyltransferase/sulfurtransferase</fullName>
    </submittedName>
</protein>
<evidence type="ECO:0000313" key="7">
    <source>
        <dbReference type="Proteomes" id="UP000612712"/>
    </source>
</evidence>
<reference evidence="6" key="1">
    <citation type="submission" date="2020-08" db="EMBL/GenBank/DDBJ databases">
        <title>Sequencing the genomes of 1000 actinobacteria strains.</title>
        <authorList>
            <person name="Klenk H.-P."/>
        </authorList>
    </citation>
    <scope>NUCLEOTIDE SEQUENCE</scope>
    <source>
        <strain evidence="6">DSM 20582</strain>
    </source>
</reference>
<dbReference type="EMBL" id="JACHWT010000008">
    <property type="protein sequence ID" value="MBB3116702.1"/>
    <property type="molecule type" value="Genomic_DNA"/>
</dbReference>
<name>A0A8H9Y7Y4_9CORY</name>
<comment type="caution">
    <text evidence="6">The sequence shown here is derived from an EMBL/GenBank/DDBJ whole genome shotgun (WGS) entry which is preliminary data.</text>
</comment>
<feature type="domain" description="Rhodanese" evidence="5">
    <location>
        <begin position="354"/>
        <end position="464"/>
    </location>
</feature>
<feature type="compositionally biased region" description="Low complexity" evidence="4">
    <location>
        <begin position="341"/>
        <end position="352"/>
    </location>
</feature>
<evidence type="ECO:0000259" key="5">
    <source>
        <dbReference type="PROSITE" id="PS50206"/>
    </source>
</evidence>
<feature type="region of interest" description="Disordered" evidence="4">
    <location>
        <begin position="274"/>
        <end position="352"/>
    </location>
</feature>
<dbReference type="PANTHER" id="PTHR10953:SF102">
    <property type="entry name" value="ADENYLYLTRANSFERASE AND SULFURTRANSFERASE MOCS3"/>
    <property type="match status" value="1"/>
</dbReference>
<dbReference type="Proteomes" id="UP000612712">
    <property type="component" value="Unassembled WGS sequence"/>
</dbReference>